<reference evidence="3" key="1">
    <citation type="journal article" date="2020" name="BMC Genomics">
        <title>Correction to: Identification and distribution of gene clusters required for synthesis of sphingolipid metabolism inhibitors in diverse species of the filamentous fungus Fusarium.</title>
        <authorList>
            <person name="Kim H.S."/>
            <person name="Lohmar J.M."/>
            <person name="Busman M."/>
            <person name="Brown D.W."/>
            <person name="Naumann T.A."/>
            <person name="Divon H.H."/>
            <person name="Lysoe E."/>
            <person name="Uhlig S."/>
            <person name="Proctor R.H."/>
        </authorList>
    </citation>
    <scope>NUCLEOTIDE SEQUENCE</scope>
    <source>
        <strain evidence="3">NRRL 22465</strain>
    </source>
</reference>
<proteinExistence type="predicted"/>
<feature type="repeat" description="WD" evidence="1">
    <location>
        <begin position="419"/>
        <end position="460"/>
    </location>
</feature>
<dbReference type="EMBL" id="JABEYC010001064">
    <property type="protein sequence ID" value="KAF4969822.1"/>
    <property type="molecule type" value="Genomic_DNA"/>
</dbReference>
<dbReference type="OrthoDB" id="2013972at2759"/>
<dbReference type="InterPro" id="IPR015943">
    <property type="entry name" value="WD40/YVTN_repeat-like_dom_sf"/>
</dbReference>
<dbReference type="PANTHER" id="PTHR19879:SF9">
    <property type="entry name" value="TRANSCRIPTION INITIATION FACTOR TFIID SUBUNIT 5"/>
    <property type="match status" value="1"/>
</dbReference>
<evidence type="ECO:0000313" key="3">
    <source>
        <dbReference type="EMBL" id="KAF4969822.1"/>
    </source>
</evidence>
<keyword evidence="1" id="KW-0853">WD repeat</keyword>
<evidence type="ECO:0000256" key="2">
    <source>
        <dbReference type="SAM" id="MobiDB-lite"/>
    </source>
</evidence>
<evidence type="ECO:0000313" key="4">
    <source>
        <dbReference type="Proteomes" id="UP000635477"/>
    </source>
</evidence>
<reference evidence="3" key="2">
    <citation type="submission" date="2020-05" db="EMBL/GenBank/DDBJ databases">
        <authorList>
            <person name="Kim H.-S."/>
            <person name="Proctor R.H."/>
            <person name="Brown D.W."/>
        </authorList>
    </citation>
    <scope>NUCLEOTIDE SEQUENCE</scope>
    <source>
        <strain evidence="3">NRRL 22465</strain>
    </source>
</reference>
<dbReference type="SUPFAM" id="SSF69322">
    <property type="entry name" value="Tricorn protease domain 2"/>
    <property type="match status" value="1"/>
</dbReference>
<organism evidence="3 4">
    <name type="scientific">Fusarium zealandicum</name>
    <dbReference type="NCBI Taxonomy" id="1053134"/>
    <lineage>
        <taxon>Eukaryota</taxon>
        <taxon>Fungi</taxon>
        <taxon>Dikarya</taxon>
        <taxon>Ascomycota</taxon>
        <taxon>Pezizomycotina</taxon>
        <taxon>Sordariomycetes</taxon>
        <taxon>Hypocreomycetidae</taxon>
        <taxon>Hypocreales</taxon>
        <taxon>Nectriaceae</taxon>
        <taxon>Fusarium</taxon>
        <taxon>Fusarium staphyleae species complex</taxon>
    </lineage>
</organism>
<dbReference type="Pfam" id="PF00400">
    <property type="entry name" value="WD40"/>
    <property type="match status" value="1"/>
</dbReference>
<evidence type="ECO:0008006" key="5">
    <source>
        <dbReference type="Google" id="ProtNLM"/>
    </source>
</evidence>
<comment type="caution">
    <text evidence="3">The sequence shown here is derived from an EMBL/GenBank/DDBJ whole genome shotgun (WGS) entry which is preliminary data.</text>
</comment>
<feature type="region of interest" description="Disordered" evidence="2">
    <location>
        <begin position="200"/>
        <end position="228"/>
    </location>
</feature>
<feature type="compositionally biased region" description="Pro residues" evidence="2">
    <location>
        <begin position="204"/>
        <end position="221"/>
    </location>
</feature>
<dbReference type="SMART" id="SM00320">
    <property type="entry name" value="WD40"/>
    <property type="match status" value="2"/>
</dbReference>
<sequence length="590" mass="64094">MATSISSLCGALQGSTARAVDSLGDFVIYYPSARLDLAALSRELAEVQMVARLLHHNADTLDVGTATLPARLEAALAGVIQKASALLEELDDALGASGTAGERTPAWLEHTAERLSPLARLAESLRIAMNLGLDGLLLAINSQPNDVQQELPGYSSSQISQETSALQARLSEDSESEDFRVQSQRPVLTEFVEAIQEYIQQTSPPAPPPPSSDPPPPPPPTFDESMLQNSGSTATLATNVGTTISSEVEEPPIPDYNAIGITNPSPLRISLRHLAKKDLSNQEVLETALLRRHGQPAIAVTTMESPTRFYDVNASQVSCLTNQHGVNLVFSRNGRQWAYVSEEDSRGMSSQTFDGSLSFRKPVVSLGDYINGRKLPLARWPGAKPMAFSEDGKWLLVGSSRGRVGLIDVKNFNKTSAIVPCHTDEVTHAVFTPDSRSFITQSRDGTIRLTNTETRQSIAKLETDTWKKPLLLGISPDGDIIVSVWGDTVFHWNHTTAALESYSLSGRRTREGWPMAISADCRFLCCRTDDGVDISDLYSGRLLYTIKFQSGFATAAAFSWDGQYLVLGKASSWMGLRAASSTLDVWELVL</sequence>
<protein>
    <recommendedName>
        <fullName evidence="5">Ribosome assembly protein 4</fullName>
    </recommendedName>
</protein>
<dbReference type="InterPro" id="IPR001680">
    <property type="entry name" value="WD40_rpt"/>
</dbReference>
<dbReference type="Proteomes" id="UP000635477">
    <property type="component" value="Unassembled WGS sequence"/>
</dbReference>
<dbReference type="Gene3D" id="2.130.10.10">
    <property type="entry name" value="YVTN repeat-like/Quinoprotein amine dehydrogenase"/>
    <property type="match status" value="2"/>
</dbReference>
<evidence type="ECO:0000256" key="1">
    <source>
        <dbReference type="PROSITE-ProRule" id="PRU00221"/>
    </source>
</evidence>
<gene>
    <name evidence="3" type="ORF">FZEAL_10162</name>
</gene>
<keyword evidence="4" id="KW-1185">Reference proteome</keyword>
<accession>A0A8H4U567</accession>
<dbReference type="PANTHER" id="PTHR19879">
    <property type="entry name" value="TRANSCRIPTION INITIATION FACTOR TFIID"/>
    <property type="match status" value="1"/>
</dbReference>
<dbReference type="PROSITE" id="PS50082">
    <property type="entry name" value="WD_REPEATS_2"/>
    <property type="match status" value="1"/>
</dbReference>
<name>A0A8H4U567_9HYPO</name>
<dbReference type="AlphaFoldDB" id="A0A8H4U567"/>